<protein>
    <submittedName>
        <fullName evidence="2">Tryptophan-rich sensory protein</fullName>
    </submittedName>
</protein>
<reference evidence="2 3" key="1">
    <citation type="submission" date="2021-07" db="EMBL/GenBank/DDBJ databases">
        <title>Karlodiniumbacter phycospheric gen. nov., sp. nov., a phycosphere bacterium isolated from karlodinium veneficum.</title>
        <authorList>
            <person name="Peng Y."/>
            <person name="Jiang L."/>
            <person name="Lee J."/>
        </authorList>
    </citation>
    <scope>NUCLEOTIDE SEQUENCE</scope>
    <source>
        <strain evidence="2 3">N5</strain>
    </source>
</reference>
<keyword evidence="3" id="KW-1185">Reference proteome</keyword>
<sequence length="240" mass="24715">MPRLSGTMMAALVLVAAIAFALSPVFTQPFSGFDPSQLPRPVDDPPIQPAGYAFAIWGVIYLWLIAGAAYGLIKRADAPDWQAMRPALLLSLVIGATWIPVALAAPVPATLLIIAMLLTALIALFRAPRAEALWAAAPIALYAGWLSAASVVASATVVAAYTGLSPQGVSLGGILLVAFVAGAVVRTTDHPIPYATAVIWALAGIVFSNLASGLDTVGITAMAVIAGLAFATVKRMRALS</sequence>
<accession>A0A975TUL7</accession>
<feature type="transmembrane region" description="Helical" evidence="1">
    <location>
        <begin position="85"/>
        <end position="103"/>
    </location>
</feature>
<dbReference type="AlphaFoldDB" id="A0A975TUL7"/>
<gene>
    <name evidence="2" type="ORF">KUL25_20335</name>
</gene>
<dbReference type="EMBL" id="JAIMBW010000001">
    <property type="protein sequence ID" value="MBY4895116.1"/>
    <property type="molecule type" value="Genomic_DNA"/>
</dbReference>
<evidence type="ECO:0000313" key="3">
    <source>
        <dbReference type="Proteomes" id="UP000693972"/>
    </source>
</evidence>
<name>A0A975TUL7_9RHOB</name>
<dbReference type="InterPro" id="IPR038330">
    <property type="entry name" value="TspO/MBR-related_sf"/>
</dbReference>
<evidence type="ECO:0000256" key="1">
    <source>
        <dbReference type="SAM" id="Phobius"/>
    </source>
</evidence>
<keyword evidence="1" id="KW-0812">Transmembrane</keyword>
<keyword evidence="1" id="KW-1133">Transmembrane helix</keyword>
<feature type="transmembrane region" description="Helical" evidence="1">
    <location>
        <begin position="167"/>
        <end position="185"/>
    </location>
</feature>
<feature type="transmembrane region" description="Helical" evidence="1">
    <location>
        <begin position="192"/>
        <end position="211"/>
    </location>
</feature>
<dbReference type="Proteomes" id="UP000693972">
    <property type="component" value="Unassembled WGS sequence"/>
</dbReference>
<feature type="transmembrane region" description="Helical" evidence="1">
    <location>
        <begin position="139"/>
        <end position="161"/>
    </location>
</feature>
<dbReference type="EMBL" id="CP078073">
    <property type="protein sequence ID" value="QXL87720.1"/>
    <property type="molecule type" value="Genomic_DNA"/>
</dbReference>
<feature type="transmembrane region" description="Helical" evidence="1">
    <location>
        <begin position="51"/>
        <end position="73"/>
    </location>
</feature>
<organism evidence="2">
    <name type="scientific">Gymnodinialimonas phycosphaerae</name>
    <dbReference type="NCBI Taxonomy" id="2841589"/>
    <lineage>
        <taxon>Bacteria</taxon>
        <taxon>Pseudomonadati</taxon>
        <taxon>Pseudomonadota</taxon>
        <taxon>Alphaproteobacteria</taxon>
        <taxon>Rhodobacterales</taxon>
        <taxon>Paracoccaceae</taxon>
        <taxon>Gymnodinialimonas</taxon>
    </lineage>
</organism>
<feature type="transmembrane region" description="Helical" evidence="1">
    <location>
        <begin position="217"/>
        <end position="233"/>
    </location>
</feature>
<evidence type="ECO:0000313" key="2">
    <source>
        <dbReference type="EMBL" id="QXL87720.1"/>
    </source>
</evidence>
<dbReference type="RefSeq" id="WP_257894573.1">
    <property type="nucleotide sequence ID" value="NZ_JAIMBW010000001.1"/>
</dbReference>
<dbReference type="Gene3D" id="1.20.1260.100">
    <property type="entry name" value="TspO/MBR protein"/>
    <property type="match status" value="1"/>
</dbReference>
<feature type="transmembrane region" description="Helical" evidence="1">
    <location>
        <begin position="109"/>
        <end position="127"/>
    </location>
</feature>
<proteinExistence type="predicted"/>
<keyword evidence="1" id="KW-0472">Membrane</keyword>